<feature type="region of interest" description="Disordered" evidence="1">
    <location>
        <begin position="1"/>
        <end position="39"/>
    </location>
</feature>
<organism evidence="2 3">
    <name type="scientific">Faunimonas pinastri</name>
    <dbReference type="NCBI Taxonomy" id="1855383"/>
    <lineage>
        <taxon>Bacteria</taxon>
        <taxon>Pseudomonadati</taxon>
        <taxon>Pseudomonadota</taxon>
        <taxon>Alphaproteobacteria</taxon>
        <taxon>Hyphomicrobiales</taxon>
        <taxon>Afifellaceae</taxon>
        <taxon>Faunimonas</taxon>
    </lineage>
</organism>
<gene>
    <name evidence="2" type="ORF">SAMN05216548_104253</name>
</gene>
<evidence type="ECO:0000256" key="1">
    <source>
        <dbReference type="SAM" id="MobiDB-lite"/>
    </source>
</evidence>
<sequence>MSFLKSLFGGKSGDAVSKSDSGAAPKTAREIEHNGFTIQATPYKEGSEYQTAGTISKEIDGVLREYKFVRAEKFASIDGAADFSITKGQQIVNEQGERVFR</sequence>
<proteinExistence type="predicted"/>
<dbReference type="EMBL" id="FOFG01000004">
    <property type="protein sequence ID" value="SEQ43041.1"/>
    <property type="molecule type" value="Genomic_DNA"/>
</dbReference>
<evidence type="ECO:0000313" key="3">
    <source>
        <dbReference type="Proteomes" id="UP000199647"/>
    </source>
</evidence>
<dbReference type="STRING" id="1855383.SAMN05216548_104253"/>
<name>A0A1H9FYY5_9HYPH</name>
<protein>
    <recommendedName>
        <fullName evidence="4">Transcriptional activator HlyU</fullName>
    </recommendedName>
</protein>
<dbReference type="AlphaFoldDB" id="A0A1H9FYY5"/>
<dbReference type="Pfam" id="PF10115">
    <property type="entry name" value="HlyU"/>
    <property type="match status" value="1"/>
</dbReference>
<dbReference type="InterPro" id="IPR018772">
    <property type="entry name" value="Transcription_activator_HlyU"/>
</dbReference>
<dbReference type="Proteomes" id="UP000199647">
    <property type="component" value="Unassembled WGS sequence"/>
</dbReference>
<accession>A0A1H9FYY5</accession>
<evidence type="ECO:0000313" key="2">
    <source>
        <dbReference type="EMBL" id="SEQ43041.1"/>
    </source>
</evidence>
<dbReference type="RefSeq" id="WP_092496110.1">
    <property type="nucleotide sequence ID" value="NZ_FOFG01000004.1"/>
</dbReference>
<keyword evidence="3" id="KW-1185">Reference proteome</keyword>
<dbReference type="OrthoDB" id="9800971at2"/>
<evidence type="ECO:0008006" key="4">
    <source>
        <dbReference type="Google" id="ProtNLM"/>
    </source>
</evidence>
<reference evidence="2 3" key="1">
    <citation type="submission" date="2016-10" db="EMBL/GenBank/DDBJ databases">
        <authorList>
            <person name="de Groot N.N."/>
        </authorList>
    </citation>
    <scope>NUCLEOTIDE SEQUENCE [LARGE SCALE GENOMIC DNA]</scope>
    <source>
        <strain evidence="2 3">A52C2</strain>
    </source>
</reference>